<evidence type="ECO:0008006" key="4">
    <source>
        <dbReference type="Google" id="ProtNLM"/>
    </source>
</evidence>
<evidence type="ECO:0000313" key="3">
    <source>
        <dbReference type="Proteomes" id="UP001596496"/>
    </source>
</evidence>
<dbReference type="Proteomes" id="UP001596496">
    <property type="component" value="Unassembled WGS sequence"/>
</dbReference>
<keyword evidence="3" id="KW-1185">Reference proteome</keyword>
<evidence type="ECO:0000313" key="2">
    <source>
        <dbReference type="EMBL" id="MFC7387205.1"/>
    </source>
</evidence>
<gene>
    <name evidence="2" type="ORF">ACFQSB_33700</name>
</gene>
<comment type="caution">
    <text evidence="2">The sequence shown here is derived from an EMBL/GenBank/DDBJ whole genome shotgun (WGS) entry which is preliminary data.</text>
</comment>
<keyword evidence="1" id="KW-0812">Transmembrane</keyword>
<protein>
    <recommendedName>
        <fullName evidence="4">C2H2-type domain-containing protein</fullName>
    </recommendedName>
</protein>
<accession>A0ABW2PFT4</accession>
<evidence type="ECO:0000256" key="1">
    <source>
        <dbReference type="SAM" id="Phobius"/>
    </source>
</evidence>
<name>A0ABW2PFT4_9ACTN</name>
<dbReference type="EMBL" id="JBHTCG010000035">
    <property type="protein sequence ID" value="MFC7387205.1"/>
    <property type="molecule type" value="Genomic_DNA"/>
</dbReference>
<proteinExistence type="predicted"/>
<keyword evidence="1" id="KW-0472">Membrane</keyword>
<dbReference type="RefSeq" id="WP_380830872.1">
    <property type="nucleotide sequence ID" value="NZ_JBHTCG010000035.1"/>
</dbReference>
<reference evidence="3" key="1">
    <citation type="journal article" date="2019" name="Int. J. Syst. Evol. Microbiol.">
        <title>The Global Catalogue of Microorganisms (GCM) 10K type strain sequencing project: providing services to taxonomists for standard genome sequencing and annotation.</title>
        <authorList>
            <consortium name="The Broad Institute Genomics Platform"/>
            <consortium name="The Broad Institute Genome Sequencing Center for Infectious Disease"/>
            <person name="Wu L."/>
            <person name="Ma J."/>
        </authorList>
    </citation>
    <scope>NUCLEOTIDE SEQUENCE [LARGE SCALE GENOMIC DNA]</scope>
    <source>
        <strain evidence="3">CECT 7649</strain>
    </source>
</reference>
<keyword evidence="1" id="KW-1133">Transmembrane helix</keyword>
<sequence length="161" mass="17581">MDEGFSTREIWPFECLRCLSVWEEEYVVRHLSDSHGNDADVWFRAELLVQPPWSGARCPSCGDTGVKTFPRGYLARHPELRTAPPVVPTLPPVPPPVSPAVAAARTRPARAGRARLPAALARWPVAARARVSAAYAVIGLSVALFASLGVFEVLRAAHRVH</sequence>
<feature type="transmembrane region" description="Helical" evidence="1">
    <location>
        <begin position="133"/>
        <end position="154"/>
    </location>
</feature>
<organism evidence="2 3">
    <name type="scientific">Sphaerisporangium rhizosphaerae</name>
    <dbReference type="NCBI Taxonomy" id="2269375"/>
    <lineage>
        <taxon>Bacteria</taxon>
        <taxon>Bacillati</taxon>
        <taxon>Actinomycetota</taxon>
        <taxon>Actinomycetes</taxon>
        <taxon>Streptosporangiales</taxon>
        <taxon>Streptosporangiaceae</taxon>
        <taxon>Sphaerisporangium</taxon>
    </lineage>
</organism>